<evidence type="ECO:0000313" key="2">
    <source>
        <dbReference type="EMBL" id="OXM47405.1"/>
    </source>
</evidence>
<dbReference type="PROSITE" id="PS50801">
    <property type="entry name" value="STAS"/>
    <property type="match status" value="1"/>
</dbReference>
<dbReference type="Gene3D" id="3.30.750.24">
    <property type="entry name" value="STAS domain"/>
    <property type="match status" value="1"/>
</dbReference>
<dbReference type="Proteomes" id="UP000215223">
    <property type="component" value="Unassembled WGS sequence"/>
</dbReference>
<accession>A0A229RLG5</accession>
<feature type="domain" description="STAS" evidence="1">
    <location>
        <begin position="15"/>
        <end position="119"/>
    </location>
</feature>
<dbReference type="EMBL" id="NMQT01000137">
    <property type="protein sequence ID" value="OXM47405.1"/>
    <property type="molecule type" value="Genomic_DNA"/>
</dbReference>
<protein>
    <submittedName>
        <fullName evidence="2">Anti-anti-sigma factor</fullName>
    </submittedName>
</protein>
<dbReference type="CDD" id="cd07043">
    <property type="entry name" value="STAS_anti-anti-sigma_factors"/>
    <property type="match status" value="1"/>
</dbReference>
<gene>
    <name evidence="2" type="ORF">CFP71_35425</name>
</gene>
<name>A0A229RLG5_9PSEU</name>
<dbReference type="AlphaFoldDB" id="A0A229RLG5"/>
<dbReference type="InterPro" id="IPR002645">
    <property type="entry name" value="STAS_dom"/>
</dbReference>
<dbReference type="InterPro" id="IPR036513">
    <property type="entry name" value="STAS_dom_sf"/>
</dbReference>
<dbReference type="OrthoDB" id="4833278at2"/>
<dbReference type="Pfam" id="PF01740">
    <property type="entry name" value="STAS"/>
    <property type="match status" value="1"/>
</dbReference>
<proteinExistence type="predicted"/>
<dbReference type="PANTHER" id="PTHR33495:SF13">
    <property type="entry name" value="ANTI-SIGMA-F FACTOR ANTAGONIST RSFB"/>
    <property type="match status" value="1"/>
</dbReference>
<dbReference type="RefSeq" id="WP_093938309.1">
    <property type="nucleotide sequence ID" value="NZ_NMQT01000137.1"/>
</dbReference>
<sequence>MLPGQRVPGEPPPLAVTTSRRDDGVIVLTAVGEIDAATIGRFRTELTGACGAGKQVILDLSGVGFLSCAGLHALEEANAAAPRFSVIVKTALVSRILDVSGVGAGLDVRREVEDALGAVSRRVRPRPR</sequence>
<organism evidence="2 3">
    <name type="scientific">Amycolatopsis thailandensis</name>
    <dbReference type="NCBI Taxonomy" id="589330"/>
    <lineage>
        <taxon>Bacteria</taxon>
        <taxon>Bacillati</taxon>
        <taxon>Actinomycetota</taxon>
        <taxon>Actinomycetes</taxon>
        <taxon>Pseudonocardiales</taxon>
        <taxon>Pseudonocardiaceae</taxon>
        <taxon>Amycolatopsis</taxon>
    </lineage>
</organism>
<evidence type="ECO:0000313" key="3">
    <source>
        <dbReference type="Proteomes" id="UP000215223"/>
    </source>
</evidence>
<comment type="caution">
    <text evidence="2">The sequence shown here is derived from an EMBL/GenBank/DDBJ whole genome shotgun (WGS) entry which is preliminary data.</text>
</comment>
<reference evidence="2 3" key="1">
    <citation type="submission" date="2017-07" db="EMBL/GenBank/DDBJ databases">
        <title>Amycolatopsis thailandensis Genome sequencing and assembly.</title>
        <authorList>
            <person name="Kaur N."/>
            <person name="Mayilraj S."/>
        </authorList>
    </citation>
    <scope>NUCLEOTIDE SEQUENCE [LARGE SCALE GENOMIC DNA]</scope>
    <source>
        <strain evidence="2 3">JCM 16380</strain>
    </source>
</reference>
<dbReference type="PANTHER" id="PTHR33495">
    <property type="entry name" value="ANTI-SIGMA FACTOR ANTAGONIST TM_1081-RELATED-RELATED"/>
    <property type="match status" value="1"/>
</dbReference>
<dbReference type="GO" id="GO:0043856">
    <property type="term" value="F:anti-sigma factor antagonist activity"/>
    <property type="evidence" value="ECO:0007669"/>
    <property type="project" value="TreeGrafter"/>
</dbReference>
<keyword evidence="3" id="KW-1185">Reference proteome</keyword>
<dbReference type="SUPFAM" id="SSF52091">
    <property type="entry name" value="SpoIIaa-like"/>
    <property type="match status" value="1"/>
</dbReference>
<evidence type="ECO:0000259" key="1">
    <source>
        <dbReference type="PROSITE" id="PS50801"/>
    </source>
</evidence>